<organism evidence="6 7">
    <name type="scientific">Terribacillus saccharophilus</name>
    <dbReference type="NCBI Taxonomy" id="361277"/>
    <lineage>
        <taxon>Bacteria</taxon>
        <taxon>Bacillati</taxon>
        <taxon>Bacillota</taxon>
        <taxon>Bacilli</taxon>
        <taxon>Bacillales</taxon>
        <taxon>Bacillaceae</taxon>
        <taxon>Terribacillus</taxon>
    </lineage>
</organism>
<name>A0A268AB11_9BACI</name>
<evidence type="ECO:0000256" key="2">
    <source>
        <dbReference type="ARBA" id="ARBA00022801"/>
    </source>
</evidence>
<proteinExistence type="inferred from homology"/>
<comment type="similarity">
    <text evidence="4">Belongs to the helicase family. DinG subfamily.</text>
</comment>
<dbReference type="PROSITE" id="PS51193">
    <property type="entry name" value="HELICASE_ATP_BIND_2"/>
    <property type="match status" value="1"/>
</dbReference>
<dbReference type="GO" id="GO:0003678">
    <property type="term" value="F:DNA helicase activity"/>
    <property type="evidence" value="ECO:0007669"/>
    <property type="project" value="TreeGrafter"/>
</dbReference>
<dbReference type="InterPro" id="IPR006555">
    <property type="entry name" value="ATP-dep_Helicase_C"/>
</dbReference>
<keyword evidence="3" id="KW-0067">ATP-binding</keyword>
<dbReference type="RefSeq" id="WP_095261002.1">
    <property type="nucleotide sequence ID" value="NZ_NPBV01000016.1"/>
</dbReference>
<keyword evidence="2" id="KW-0378">Hydrolase</keyword>
<dbReference type="InterPro" id="IPR045028">
    <property type="entry name" value="DinG/Rad3-like"/>
</dbReference>
<dbReference type="SUPFAM" id="SSF52540">
    <property type="entry name" value="P-loop containing nucleoside triphosphate hydrolases"/>
    <property type="match status" value="1"/>
</dbReference>
<evidence type="ECO:0000256" key="1">
    <source>
        <dbReference type="ARBA" id="ARBA00022741"/>
    </source>
</evidence>
<dbReference type="InterPro" id="IPR027417">
    <property type="entry name" value="P-loop_NTPase"/>
</dbReference>
<dbReference type="GO" id="GO:0003676">
    <property type="term" value="F:nucleic acid binding"/>
    <property type="evidence" value="ECO:0007669"/>
    <property type="project" value="InterPro"/>
</dbReference>
<gene>
    <name evidence="6" type="ORF">CHH64_09455</name>
</gene>
<keyword evidence="1" id="KW-0547">Nucleotide-binding</keyword>
<accession>A0A268AB11</accession>
<evidence type="ECO:0000256" key="3">
    <source>
        <dbReference type="ARBA" id="ARBA00022840"/>
    </source>
</evidence>
<dbReference type="Proteomes" id="UP000216013">
    <property type="component" value="Unassembled WGS sequence"/>
</dbReference>
<reference evidence="6 7" key="1">
    <citation type="submission" date="2017-07" db="EMBL/GenBank/DDBJ databases">
        <title>Isolation and whole genome analysis of endospore-forming bacteria from heroin.</title>
        <authorList>
            <person name="Kalinowski J."/>
            <person name="Ahrens B."/>
            <person name="Al-Dilaimi A."/>
            <person name="Winkler A."/>
            <person name="Wibberg D."/>
            <person name="Schleenbecker U."/>
            <person name="Ruckert C."/>
            <person name="Wolfel R."/>
            <person name="Grass G."/>
        </authorList>
    </citation>
    <scope>NUCLEOTIDE SEQUENCE [LARGE SCALE GENOMIC DNA]</scope>
    <source>
        <strain evidence="6 7">7528</strain>
    </source>
</reference>
<dbReference type="PANTHER" id="PTHR11472">
    <property type="entry name" value="DNA REPAIR DEAD HELICASE RAD3/XP-D SUBFAMILY MEMBER"/>
    <property type="match status" value="1"/>
</dbReference>
<dbReference type="SMART" id="SM00491">
    <property type="entry name" value="HELICc2"/>
    <property type="match status" value="1"/>
</dbReference>
<evidence type="ECO:0000313" key="6">
    <source>
        <dbReference type="EMBL" id="PAD21318.1"/>
    </source>
</evidence>
<comment type="caution">
    <text evidence="6">The sequence shown here is derived from an EMBL/GenBank/DDBJ whole genome shotgun (WGS) entry which is preliminary data.</text>
</comment>
<dbReference type="InterPro" id="IPR014013">
    <property type="entry name" value="Helic_SF1/SF2_ATP-bd_DinG/Rad3"/>
</dbReference>
<dbReference type="Gene3D" id="3.40.50.300">
    <property type="entry name" value="P-loop containing nucleotide triphosphate hydrolases"/>
    <property type="match status" value="2"/>
</dbReference>
<protein>
    <recommendedName>
        <fullName evidence="5">Helicase ATP-binding domain-containing protein</fullName>
    </recommendedName>
</protein>
<evidence type="ECO:0000259" key="5">
    <source>
        <dbReference type="PROSITE" id="PS51193"/>
    </source>
</evidence>
<dbReference type="AlphaFoldDB" id="A0A268AB11"/>
<dbReference type="GO" id="GO:0005524">
    <property type="term" value="F:ATP binding"/>
    <property type="evidence" value="ECO:0007669"/>
    <property type="project" value="UniProtKB-KW"/>
</dbReference>
<evidence type="ECO:0000313" key="7">
    <source>
        <dbReference type="Proteomes" id="UP000216013"/>
    </source>
</evidence>
<sequence>MAFDIASFVQDSNTKRIMIAEAPVGTGKSLGSLIPTLVEADIKEKKIVYATATINLQSQLMNSEVPLLKHLQLVKKPILAKGKTHYYCHKRLLSNKDKFTAKEIDILNKFYSKSITGHKNDLEDQNSFFPEEKWKYVQLEASHSECRYCELSSICPSFEHRKKFRSSENDLVITNHDQYIVSVLNSMEHNGKQPIVPVNPGILIIDEAHHFIENFLGQIEESFTIKQLSALRRHVIKQKEFEKTVNKIESIIKKERINIGESLQGRYQIPVELIQEITRVKSIIVESVDKYQSQAQFNKYHKLHAIEMLDEWSFVLARFFDDKYVKWIEYDNLKLSAISNTFPSDFRAMMDYIKTRNKIIVMSGTLTSDGNFSAMIAQWRLNRDEVLTTSYKTPFNYNKQALIYVPKPIKHPNTDSFIPSILKHIKNVLHITRGSTLILCTSKEQMNILWGELQSTFDEIGINRFLQGKSGVEKLTKQFLDDEKSVLLGSGSFFSGFSIPGNSLISVILSKLPFPVKDDPFLELIGQGYEEDFFDYIIYPQMINKLNQAAGRLIRSIDDYGIFTVTDPRIFTEEYGLKIQEVFRNQGYVITQSVEKVKQFINYKTLSRNQPEYSKYSRELILVDDSLAKDISKPQKGKSLQSVTRISEPKKKKGVPKAQREFTKMICNREGIPIIKASETRKMYEELIKSLYYNWHDTTVVEENFPFRNQKEKDDLKNIKGSERKKVMPFCSKWNCKGDCTAKEAIAEYLEDKYDTKEIRFLKKDTYCRVFIEPTRILENEEFRP</sequence>
<evidence type="ECO:0000256" key="4">
    <source>
        <dbReference type="ARBA" id="ARBA00038058"/>
    </source>
</evidence>
<dbReference type="Pfam" id="PF13307">
    <property type="entry name" value="Helicase_C_2"/>
    <property type="match status" value="1"/>
</dbReference>
<dbReference type="EMBL" id="NPBV01000016">
    <property type="protein sequence ID" value="PAD21318.1"/>
    <property type="molecule type" value="Genomic_DNA"/>
</dbReference>
<dbReference type="GO" id="GO:0016818">
    <property type="term" value="F:hydrolase activity, acting on acid anhydrides, in phosphorus-containing anhydrides"/>
    <property type="evidence" value="ECO:0007669"/>
    <property type="project" value="InterPro"/>
</dbReference>
<feature type="domain" description="Helicase ATP-binding" evidence="5">
    <location>
        <begin position="1"/>
        <end position="258"/>
    </location>
</feature>
<dbReference type="GO" id="GO:0006139">
    <property type="term" value="P:nucleobase-containing compound metabolic process"/>
    <property type="evidence" value="ECO:0007669"/>
    <property type="project" value="InterPro"/>
</dbReference>
<dbReference type="PANTHER" id="PTHR11472:SF34">
    <property type="entry name" value="REGULATOR OF TELOMERE ELONGATION HELICASE 1"/>
    <property type="match status" value="1"/>
</dbReference>